<sequence>MSRARDSSTESESGPSTPKKIKKKHYTQKLRDEWLSDTNFKTSLQRDPKDPFRTICVMCDAKMFTDRVSLKRHSEGIKHIKKTKSMSSEEKRKTAEIKLAAFMAEHKNLTQSDGPFN</sequence>
<proteinExistence type="predicted"/>
<protein>
    <submittedName>
        <fullName evidence="2">(apollo) hypothetical protein</fullName>
    </submittedName>
</protein>
<evidence type="ECO:0000313" key="2">
    <source>
        <dbReference type="EMBL" id="CAG5008386.1"/>
    </source>
</evidence>
<comment type="caution">
    <text evidence="2">The sequence shown here is derived from an EMBL/GenBank/DDBJ whole genome shotgun (WGS) entry which is preliminary data.</text>
</comment>
<dbReference type="Proteomes" id="UP000691718">
    <property type="component" value="Unassembled WGS sequence"/>
</dbReference>
<gene>
    <name evidence="2" type="ORF">PAPOLLO_LOCUS15067</name>
</gene>
<dbReference type="EMBL" id="CAJQZP010001011">
    <property type="protein sequence ID" value="CAG5008386.1"/>
    <property type="molecule type" value="Genomic_DNA"/>
</dbReference>
<feature type="region of interest" description="Disordered" evidence="1">
    <location>
        <begin position="1"/>
        <end position="28"/>
    </location>
</feature>
<evidence type="ECO:0000256" key="1">
    <source>
        <dbReference type="SAM" id="MobiDB-lite"/>
    </source>
</evidence>
<feature type="compositionally biased region" description="Basic residues" evidence="1">
    <location>
        <begin position="19"/>
        <end position="28"/>
    </location>
</feature>
<organism evidence="2 3">
    <name type="scientific">Parnassius apollo</name>
    <name type="common">Apollo butterfly</name>
    <name type="synonym">Papilio apollo</name>
    <dbReference type="NCBI Taxonomy" id="110799"/>
    <lineage>
        <taxon>Eukaryota</taxon>
        <taxon>Metazoa</taxon>
        <taxon>Ecdysozoa</taxon>
        <taxon>Arthropoda</taxon>
        <taxon>Hexapoda</taxon>
        <taxon>Insecta</taxon>
        <taxon>Pterygota</taxon>
        <taxon>Neoptera</taxon>
        <taxon>Endopterygota</taxon>
        <taxon>Lepidoptera</taxon>
        <taxon>Glossata</taxon>
        <taxon>Ditrysia</taxon>
        <taxon>Papilionoidea</taxon>
        <taxon>Papilionidae</taxon>
        <taxon>Parnassiinae</taxon>
        <taxon>Parnassini</taxon>
        <taxon>Parnassius</taxon>
        <taxon>Parnassius</taxon>
    </lineage>
</organism>
<reference evidence="2" key="1">
    <citation type="submission" date="2021-04" db="EMBL/GenBank/DDBJ databases">
        <authorList>
            <person name="Tunstrom K."/>
        </authorList>
    </citation>
    <scope>NUCLEOTIDE SEQUENCE</scope>
</reference>
<dbReference type="AlphaFoldDB" id="A0A8S3X821"/>
<evidence type="ECO:0000313" key="3">
    <source>
        <dbReference type="Proteomes" id="UP000691718"/>
    </source>
</evidence>
<accession>A0A8S3X821</accession>
<dbReference type="OrthoDB" id="10023262at2759"/>
<keyword evidence="3" id="KW-1185">Reference proteome</keyword>
<name>A0A8S3X821_PARAO</name>